<keyword evidence="1" id="KW-0489">Methyltransferase</keyword>
<dbReference type="PANTHER" id="PTHR35276">
    <property type="entry name" value="S-ADENOSYL-L-METHIONINE-DEPENDENT METHYLTRANSFERASES SUPERFAMILY PROTEIN"/>
    <property type="match status" value="1"/>
</dbReference>
<dbReference type="AlphaFoldDB" id="A0A516KHT9"/>
<protein>
    <submittedName>
        <fullName evidence="1">Methyltransferase domain-containing protein</fullName>
    </submittedName>
</protein>
<keyword evidence="1" id="KW-0808">Transferase</keyword>
<accession>A0A516KHT9</accession>
<dbReference type="PANTHER" id="PTHR35276:SF1">
    <property type="entry name" value="TRNA (MNM(5)S(2)U34)-METHYLTRANSFERASE, CHLOROPLASTIC"/>
    <property type="match status" value="1"/>
</dbReference>
<dbReference type="EMBL" id="CP041666">
    <property type="protein sequence ID" value="QDP40926.1"/>
    <property type="molecule type" value="Genomic_DNA"/>
</dbReference>
<reference evidence="1 2" key="1">
    <citation type="submission" date="2019-07" db="EMBL/GenBank/DDBJ databases">
        <authorList>
            <person name="Li J."/>
        </authorList>
    </citation>
    <scope>NUCLEOTIDE SEQUENCE [LARGE SCALE GENOMIC DNA]</scope>
    <source>
        <strain evidence="1 2">TKL69</strain>
    </source>
</reference>
<keyword evidence="2" id="KW-1185">Reference proteome</keyword>
<dbReference type="GO" id="GO:0008168">
    <property type="term" value="F:methyltransferase activity"/>
    <property type="evidence" value="ECO:0007669"/>
    <property type="project" value="UniProtKB-KW"/>
</dbReference>
<dbReference type="RefSeq" id="WP_143894963.1">
    <property type="nucleotide sequence ID" value="NZ_CP041666.1"/>
</dbReference>
<dbReference type="Pfam" id="PF06962">
    <property type="entry name" value="rRNA_methylase"/>
    <property type="match status" value="1"/>
</dbReference>
<dbReference type="OrthoDB" id="9792989at2"/>
<dbReference type="GO" id="GO:0032259">
    <property type="term" value="P:methylation"/>
    <property type="evidence" value="ECO:0007669"/>
    <property type="project" value="UniProtKB-KW"/>
</dbReference>
<sequence>MVLKVIPFAHELLKQTVREGDIVIDATCGKGHDTLLLSQLVKEKGRVFAFDVQEDAIRQTNEQLKQYGVSNTTLILDSHEKINEYVPSDYLIGGAIFNLGYLPGSDKQTITQPESTVQAIQQIITRLKKHCLLVIVVYAGHPGGEEEKEAVLQFVQTLSQKEYAVLQYGFINQQNSPPFVLAIERIK</sequence>
<evidence type="ECO:0000313" key="2">
    <source>
        <dbReference type="Proteomes" id="UP000315215"/>
    </source>
</evidence>
<dbReference type="SUPFAM" id="SSF53335">
    <property type="entry name" value="S-adenosyl-L-methionine-dependent methyltransferases"/>
    <property type="match status" value="1"/>
</dbReference>
<dbReference type="KEGG" id="aqt:FN924_12450"/>
<dbReference type="Gene3D" id="3.40.50.150">
    <property type="entry name" value="Vaccinia Virus protein VP39"/>
    <property type="match status" value="1"/>
</dbReference>
<dbReference type="InterPro" id="IPR029063">
    <property type="entry name" value="SAM-dependent_MTases_sf"/>
</dbReference>
<evidence type="ECO:0000313" key="1">
    <source>
        <dbReference type="EMBL" id="QDP40926.1"/>
    </source>
</evidence>
<gene>
    <name evidence="1" type="ORF">FN924_12450</name>
</gene>
<dbReference type="Proteomes" id="UP000315215">
    <property type="component" value="Chromosome"/>
</dbReference>
<name>A0A516KHT9_9BACI</name>
<proteinExistence type="predicted"/>
<dbReference type="CDD" id="cd02440">
    <property type="entry name" value="AdoMet_MTases"/>
    <property type="match status" value="1"/>
</dbReference>
<organism evidence="1 2">
    <name type="scientific">Radiobacillus deserti</name>
    <dbReference type="NCBI Taxonomy" id="2594883"/>
    <lineage>
        <taxon>Bacteria</taxon>
        <taxon>Bacillati</taxon>
        <taxon>Bacillota</taxon>
        <taxon>Bacilli</taxon>
        <taxon>Bacillales</taxon>
        <taxon>Bacillaceae</taxon>
        <taxon>Radiobacillus</taxon>
    </lineage>
</organism>
<dbReference type="InterPro" id="IPR010719">
    <property type="entry name" value="MnmM_MeTrfase"/>
</dbReference>